<name>A0A1V4SNW3_RUMHU</name>
<comment type="similarity">
    <text evidence="1 2">Belongs to the small heat shock protein (HSP20) family.</text>
</comment>
<dbReference type="AlphaFoldDB" id="A0A1V4SNW3"/>
<dbReference type="InterPro" id="IPR002068">
    <property type="entry name" value="A-crystallin/Hsp20_dom"/>
</dbReference>
<organism evidence="4 5">
    <name type="scientific">Ruminiclostridium hungatei</name>
    <name type="common">Clostridium hungatei</name>
    <dbReference type="NCBI Taxonomy" id="48256"/>
    <lineage>
        <taxon>Bacteria</taxon>
        <taxon>Bacillati</taxon>
        <taxon>Bacillota</taxon>
        <taxon>Clostridia</taxon>
        <taxon>Eubacteriales</taxon>
        <taxon>Oscillospiraceae</taxon>
        <taxon>Ruminiclostridium</taxon>
    </lineage>
</organism>
<keyword evidence="5" id="KW-1185">Reference proteome</keyword>
<reference evidence="4 5" key="1">
    <citation type="submission" date="2017-03" db="EMBL/GenBank/DDBJ databases">
        <title>Genome sequence of Clostridium hungatei DSM 14427.</title>
        <authorList>
            <person name="Poehlein A."/>
            <person name="Daniel R."/>
        </authorList>
    </citation>
    <scope>NUCLEOTIDE SEQUENCE [LARGE SCALE GENOMIC DNA]</scope>
    <source>
        <strain evidence="4 5">DSM 14427</strain>
    </source>
</reference>
<dbReference type="SUPFAM" id="SSF49764">
    <property type="entry name" value="HSP20-like chaperones"/>
    <property type="match status" value="1"/>
</dbReference>
<evidence type="ECO:0000259" key="3">
    <source>
        <dbReference type="PROSITE" id="PS01031"/>
    </source>
</evidence>
<evidence type="ECO:0000313" key="5">
    <source>
        <dbReference type="Proteomes" id="UP000191554"/>
    </source>
</evidence>
<dbReference type="RefSeq" id="WP_080063360.1">
    <property type="nucleotide sequence ID" value="NZ_MZGX01000004.1"/>
</dbReference>
<comment type="caution">
    <text evidence="4">The sequence shown here is derived from an EMBL/GenBank/DDBJ whole genome shotgun (WGS) entry which is preliminary data.</text>
</comment>
<dbReference type="PROSITE" id="PS01031">
    <property type="entry name" value="SHSP"/>
    <property type="match status" value="1"/>
</dbReference>
<evidence type="ECO:0000256" key="1">
    <source>
        <dbReference type="PROSITE-ProRule" id="PRU00285"/>
    </source>
</evidence>
<dbReference type="InterPro" id="IPR031107">
    <property type="entry name" value="Small_HSP"/>
</dbReference>
<dbReference type="PANTHER" id="PTHR11527">
    <property type="entry name" value="HEAT-SHOCK PROTEIN 20 FAMILY MEMBER"/>
    <property type="match status" value="1"/>
</dbReference>
<protein>
    <submittedName>
        <fullName evidence="4">18 kDa heat shock protein</fullName>
    </submittedName>
</protein>
<dbReference type="Pfam" id="PF00011">
    <property type="entry name" value="HSP20"/>
    <property type="match status" value="1"/>
</dbReference>
<feature type="domain" description="SHSP" evidence="3">
    <location>
        <begin position="35"/>
        <end position="145"/>
    </location>
</feature>
<dbReference type="Proteomes" id="UP000191554">
    <property type="component" value="Unassembled WGS sequence"/>
</dbReference>
<dbReference type="STRING" id="48256.CLHUN_09090"/>
<dbReference type="OrthoDB" id="9811615at2"/>
<evidence type="ECO:0000256" key="2">
    <source>
        <dbReference type="RuleBase" id="RU003616"/>
    </source>
</evidence>
<keyword evidence="4" id="KW-0346">Stress response</keyword>
<dbReference type="EMBL" id="MZGX01000004">
    <property type="protein sequence ID" value="OPX45534.1"/>
    <property type="molecule type" value="Genomic_DNA"/>
</dbReference>
<proteinExistence type="inferred from homology"/>
<evidence type="ECO:0000313" key="4">
    <source>
        <dbReference type="EMBL" id="OPX45534.1"/>
    </source>
</evidence>
<gene>
    <name evidence="4" type="ORF">CLHUN_09090</name>
</gene>
<sequence length="145" mass="16719">MFGIVPFRNNKINQRGGWLDMDSIFSDFFNDASLGFSGAGAIKADIKENDREYVVEAEVPGARKEDIKLELKDDRLTISVERSEETEEERSNYIRRERRYGSASRSFFIENVKQEDVTAKYENGILSIVLPKSETRKTNSRIEIQ</sequence>
<accession>A0A1V4SNW3</accession>
<dbReference type="Gene3D" id="2.60.40.790">
    <property type="match status" value="1"/>
</dbReference>
<dbReference type="InterPro" id="IPR008978">
    <property type="entry name" value="HSP20-like_chaperone"/>
</dbReference>
<dbReference type="CDD" id="cd06471">
    <property type="entry name" value="ACD_LpsHSP_like"/>
    <property type="match status" value="1"/>
</dbReference>